<organism evidence="7 8">
    <name type="scientific">Punica granatum</name>
    <name type="common">Pomegranate</name>
    <dbReference type="NCBI Taxonomy" id="22663"/>
    <lineage>
        <taxon>Eukaryota</taxon>
        <taxon>Viridiplantae</taxon>
        <taxon>Streptophyta</taxon>
        <taxon>Embryophyta</taxon>
        <taxon>Tracheophyta</taxon>
        <taxon>Spermatophyta</taxon>
        <taxon>Magnoliopsida</taxon>
        <taxon>eudicotyledons</taxon>
        <taxon>Gunneridae</taxon>
        <taxon>Pentapetalae</taxon>
        <taxon>rosids</taxon>
        <taxon>malvids</taxon>
        <taxon>Myrtales</taxon>
        <taxon>Lythraceae</taxon>
        <taxon>Punica</taxon>
    </lineage>
</organism>
<name>A0A2I0I1Y9_PUNGR</name>
<dbReference type="SMART" id="SM00249">
    <property type="entry name" value="PHD"/>
    <property type="match status" value="4"/>
</dbReference>
<evidence type="ECO:0000256" key="3">
    <source>
        <dbReference type="ARBA" id="ARBA00022771"/>
    </source>
</evidence>
<feature type="transmembrane region" description="Helical" evidence="5">
    <location>
        <begin position="633"/>
        <end position="653"/>
    </location>
</feature>
<dbReference type="InterPro" id="IPR001965">
    <property type="entry name" value="Znf_PHD"/>
</dbReference>
<dbReference type="InterPro" id="IPR013083">
    <property type="entry name" value="Znf_RING/FYVE/PHD"/>
</dbReference>
<dbReference type="InterPro" id="IPR004146">
    <property type="entry name" value="DC1"/>
</dbReference>
<dbReference type="PROSITE" id="PS50081">
    <property type="entry name" value="ZF_DAG_PE_2"/>
    <property type="match status" value="2"/>
</dbReference>
<dbReference type="SMART" id="SM00109">
    <property type="entry name" value="C1"/>
    <property type="match status" value="3"/>
</dbReference>
<protein>
    <recommendedName>
        <fullName evidence="6">Phorbol-ester/DAG-type domain-containing protein</fullName>
    </recommendedName>
</protein>
<keyword evidence="1" id="KW-0479">Metal-binding</keyword>
<keyword evidence="5" id="KW-1133">Transmembrane helix</keyword>
<dbReference type="InterPro" id="IPR046349">
    <property type="entry name" value="C1-like_sf"/>
</dbReference>
<keyword evidence="8" id="KW-1185">Reference proteome</keyword>
<sequence>MESAGSLRHPTHEHELIRRELWKECSVVCSLCRFRFSGPTYRCLGCRFFLDESCASTEPPFQIQHPFHPEHPLTLEGTSDRPLYRCGSCRFRLDVMIAIATLPASAEREMILHIGHPHLLTSFHTNTTLSETCKLCREKIHQGKFYGCSRGCMFLLHQQCAELPPEILHHPFHPQHSLTLEDFQWGSEFKCEACSRAGYPGPGYSCSECDVRFHVHCAAWALPSRDHQAEIEHFSHQHKLRTLHQKESISELKCAVCRDGISGEVQYCYKCRFFLHKTCGDQELPREIMVHPLHPMHPLILQLKPTCNDNDQGSWSKSHKYFRRDNAPIIFRCKESCRFSLDTKCALRVLEEGLVAEIQHSAHGHPLELLIMHSYKCDACQKGLAGLTYSCKIHKCTFKMHISCAKLPLKLQHPLHPSHPLLLNTALSKEGFICSLCRKKSRGFSFSCTDCWFYLDIVCATKRPTFKHPRHEHHLARFSSSCPASLTGDKQQCNSCGKDCGYWDTPEYYGCLSCNFNLHGYCLLDLPRTVQHECHPYHPLVLFDKFVLGRPDDQYCDNCEEIRNPDHGVYRCEECWYTVHIDCVLQPFSHCYIAALAMRQSRNIFSKEMGKANDYAIPVARTAAIGIHLNTMAVYRATLIFMIIAFSICRTLFNMNVILIIHWCCSTSLFLEGLMPSTAIIARKSGIQTMVFIIAKNAGKLGGGYCGSSSTDQLQSSIDLHQKDHHQSAWTSSSSHAKLSRRKSVCFSASSQQDPSLQSESLDV</sequence>
<dbReference type="Pfam" id="PF03107">
    <property type="entry name" value="C1_2"/>
    <property type="match status" value="5"/>
</dbReference>
<comment type="caution">
    <text evidence="7">The sequence shown here is derived from an EMBL/GenBank/DDBJ whole genome shotgun (WGS) entry which is preliminary data.</text>
</comment>
<evidence type="ECO:0000256" key="4">
    <source>
        <dbReference type="ARBA" id="ARBA00022833"/>
    </source>
</evidence>
<keyword evidence="4" id="KW-0862">Zinc</keyword>
<dbReference type="PANTHER" id="PTHR46288:SF27">
    <property type="entry name" value="CYSTEINE_HISTIDINE-RICH C1 DOMAIN FAMILY PROTEIN"/>
    <property type="match status" value="1"/>
</dbReference>
<evidence type="ECO:0000256" key="1">
    <source>
        <dbReference type="ARBA" id="ARBA00022723"/>
    </source>
</evidence>
<dbReference type="GO" id="GO:0008270">
    <property type="term" value="F:zinc ion binding"/>
    <property type="evidence" value="ECO:0007669"/>
    <property type="project" value="UniProtKB-KW"/>
</dbReference>
<feature type="domain" description="Phorbol-ester/DAG-type" evidence="6">
    <location>
        <begin position="537"/>
        <end position="591"/>
    </location>
</feature>
<dbReference type="Gene3D" id="3.30.40.10">
    <property type="entry name" value="Zinc/RING finger domain, C3HC4 (zinc finger)"/>
    <property type="match status" value="1"/>
</dbReference>
<dbReference type="AlphaFoldDB" id="A0A2I0I1Y9"/>
<keyword evidence="2" id="KW-0677">Repeat</keyword>
<feature type="domain" description="Phorbol-ester/DAG-type" evidence="6">
    <location>
        <begin position="175"/>
        <end position="225"/>
    </location>
</feature>
<gene>
    <name evidence="7" type="ORF">CRG98_041605</name>
</gene>
<dbReference type="PANTHER" id="PTHR46288">
    <property type="entry name" value="PHORBOL-ESTER/DAG-TYPE DOMAIN-CONTAINING PROTEIN"/>
    <property type="match status" value="1"/>
</dbReference>
<accession>A0A2I0I1Y9</accession>
<keyword evidence="5" id="KW-0812">Transmembrane</keyword>
<evidence type="ECO:0000313" key="7">
    <source>
        <dbReference type="EMBL" id="PKI38009.1"/>
    </source>
</evidence>
<dbReference type="EMBL" id="PGOL01004238">
    <property type="protein sequence ID" value="PKI38009.1"/>
    <property type="molecule type" value="Genomic_DNA"/>
</dbReference>
<keyword evidence="5" id="KW-0472">Membrane</keyword>
<evidence type="ECO:0000256" key="5">
    <source>
        <dbReference type="SAM" id="Phobius"/>
    </source>
</evidence>
<reference evidence="7 8" key="1">
    <citation type="submission" date="2017-11" db="EMBL/GenBank/DDBJ databases">
        <title>De-novo sequencing of pomegranate (Punica granatum L.) genome.</title>
        <authorList>
            <person name="Akparov Z."/>
            <person name="Amiraslanov A."/>
            <person name="Hajiyeva S."/>
            <person name="Abbasov M."/>
            <person name="Kaur K."/>
            <person name="Hamwieh A."/>
            <person name="Solovyev V."/>
            <person name="Salamov A."/>
            <person name="Braich B."/>
            <person name="Kosarev P."/>
            <person name="Mahmoud A."/>
            <person name="Hajiyev E."/>
            <person name="Babayeva S."/>
            <person name="Izzatullayeva V."/>
            <person name="Mammadov A."/>
            <person name="Mammadov A."/>
            <person name="Sharifova S."/>
            <person name="Ojaghi J."/>
            <person name="Eynullazada K."/>
            <person name="Bayramov B."/>
            <person name="Abdulazimova A."/>
            <person name="Shahmuradov I."/>
        </authorList>
    </citation>
    <scope>NUCLEOTIDE SEQUENCE [LARGE SCALE GENOMIC DNA]</scope>
    <source>
        <strain evidence="8">cv. AG2017</strain>
        <tissue evidence="7">Leaf</tissue>
    </source>
</reference>
<dbReference type="InterPro" id="IPR002219">
    <property type="entry name" value="PKC_DAG/PE"/>
</dbReference>
<proteinExistence type="predicted"/>
<evidence type="ECO:0000313" key="8">
    <source>
        <dbReference type="Proteomes" id="UP000233551"/>
    </source>
</evidence>
<evidence type="ECO:0000256" key="2">
    <source>
        <dbReference type="ARBA" id="ARBA00022737"/>
    </source>
</evidence>
<evidence type="ECO:0000259" key="6">
    <source>
        <dbReference type="PROSITE" id="PS50081"/>
    </source>
</evidence>
<dbReference type="SUPFAM" id="SSF57889">
    <property type="entry name" value="Cysteine-rich domain"/>
    <property type="match status" value="7"/>
</dbReference>
<dbReference type="Proteomes" id="UP000233551">
    <property type="component" value="Unassembled WGS sequence"/>
</dbReference>
<keyword evidence="3" id="KW-0863">Zinc-finger</keyword>